<dbReference type="AlphaFoldDB" id="A0A834T548"/>
<accession>A0A834T548</accession>
<organism evidence="1 2">
    <name type="scientific">Senna tora</name>
    <dbReference type="NCBI Taxonomy" id="362788"/>
    <lineage>
        <taxon>Eukaryota</taxon>
        <taxon>Viridiplantae</taxon>
        <taxon>Streptophyta</taxon>
        <taxon>Embryophyta</taxon>
        <taxon>Tracheophyta</taxon>
        <taxon>Spermatophyta</taxon>
        <taxon>Magnoliopsida</taxon>
        <taxon>eudicotyledons</taxon>
        <taxon>Gunneridae</taxon>
        <taxon>Pentapetalae</taxon>
        <taxon>rosids</taxon>
        <taxon>fabids</taxon>
        <taxon>Fabales</taxon>
        <taxon>Fabaceae</taxon>
        <taxon>Caesalpinioideae</taxon>
        <taxon>Cassia clade</taxon>
        <taxon>Senna</taxon>
    </lineage>
</organism>
<dbReference type="Proteomes" id="UP000634136">
    <property type="component" value="Unassembled WGS sequence"/>
</dbReference>
<sequence length="49" mass="5797">MGTNQTHIRLKVVQIQLLVGNKMDNFLFQAHVEVALKKRKRLFERENGF</sequence>
<keyword evidence="2" id="KW-1185">Reference proteome</keyword>
<gene>
    <name evidence="1" type="ORF">G2W53_029129</name>
</gene>
<name>A0A834T548_9FABA</name>
<reference evidence="1" key="1">
    <citation type="submission" date="2020-09" db="EMBL/GenBank/DDBJ databases">
        <title>Genome-Enabled Discovery of Anthraquinone Biosynthesis in Senna tora.</title>
        <authorList>
            <person name="Kang S.-H."/>
            <person name="Pandey R.P."/>
            <person name="Lee C.-M."/>
            <person name="Sim J.-S."/>
            <person name="Jeong J.-T."/>
            <person name="Choi B.-S."/>
            <person name="Jung M."/>
            <person name="Ginzburg D."/>
            <person name="Zhao K."/>
            <person name="Won S.Y."/>
            <person name="Oh T.-J."/>
            <person name="Yu Y."/>
            <person name="Kim N.-H."/>
            <person name="Lee O.R."/>
            <person name="Lee T.-H."/>
            <person name="Bashyal P."/>
            <person name="Kim T.-S."/>
            <person name="Lee W.-H."/>
            <person name="Kawkins C."/>
            <person name="Kim C.-K."/>
            <person name="Kim J.S."/>
            <person name="Ahn B.O."/>
            <person name="Rhee S.Y."/>
            <person name="Sohng J.K."/>
        </authorList>
    </citation>
    <scope>NUCLEOTIDE SEQUENCE</scope>
    <source>
        <tissue evidence="1">Leaf</tissue>
    </source>
</reference>
<proteinExistence type="predicted"/>
<protein>
    <submittedName>
        <fullName evidence="1">Uncharacterized protein</fullName>
    </submittedName>
</protein>
<comment type="caution">
    <text evidence="1">The sequence shown here is derived from an EMBL/GenBank/DDBJ whole genome shotgun (WGS) entry which is preliminary data.</text>
</comment>
<dbReference type="EMBL" id="JAAIUW010000009">
    <property type="protein sequence ID" value="KAF7815160.1"/>
    <property type="molecule type" value="Genomic_DNA"/>
</dbReference>
<evidence type="ECO:0000313" key="2">
    <source>
        <dbReference type="Proteomes" id="UP000634136"/>
    </source>
</evidence>
<evidence type="ECO:0000313" key="1">
    <source>
        <dbReference type="EMBL" id="KAF7815160.1"/>
    </source>
</evidence>